<keyword evidence="9" id="KW-1185">Reference proteome</keyword>
<dbReference type="Proteomes" id="UP000074108">
    <property type="component" value="Unassembled WGS sequence"/>
</dbReference>
<dbReference type="RefSeq" id="WP_153007736.1">
    <property type="nucleotide sequence ID" value="NZ_LDYG01000052.1"/>
</dbReference>
<dbReference type="GO" id="GO:0009254">
    <property type="term" value="P:peptidoglycan turnover"/>
    <property type="evidence" value="ECO:0007669"/>
    <property type="project" value="TreeGrafter"/>
</dbReference>
<dbReference type="Gene3D" id="3.30.70.1070">
    <property type="entry name" value="Sporulation related repeat"/>
    <property type="match status" value="1"/>
</dbReference>
<dbReference type="InterPro" id="IPR036505">
    <property type="entry name" value="Amidase/PGRP_sf"/>
</dbReference>
<feature type="domain" description="SPOR" evidence="7">
    <location>
        <begin position="287"/>
        <end position="325"/>
    </location>
</feature>
<dbReference type="GO" id="GO:0009253">
    <property type="term" value="P:peptidoglycan catabolic process"/>
    <property type="evidence" value="ECO:0007669"/>
    <property type="project" value="InterPro"/>
</dbReference>
<dbReference type="GO" id="GO:0042834">
    <property type="term" value="F:peptidoglycan binding"/>
    <property type="evidence" value="ECO:0007669"/>
    <property type="project" value="InterPro"/>
</dbReference>
<dbReference type="PROSITE" id="PS51724">
    <property type="entry name" value="SPOR"/>
    <property type="match status" value="1"/>
</dbReference>
<name>A0A147K4H1_9BACI</name>
<dbReference type="GO" id="GO:0071555">
    <property type="term" value="P:cell wall organization"/>
    <property type="evidence" value="ECO:0007669"/>
    <property type="project" value="UniProtKB-KW"/>
</dbReference>
<evidence type="ECO:0000256" key="1">
    <source>
        <dbReference type="ARBA" id="ARBA00001561"/>
    </source>
</evidence>
<accession>A0A147K4H1</accession>
<dbReference type="AlphaFoldDB" id="A0A147K4H1"/>
<dbReference type="SUPFAM" id="SSF55846">
    <property type="entry name" value="N-acetylmuramoyl-L-alanine amidase-like"/>
    <property type="match status" value="1"/>
</dbReference>
<dbReference type="PANTHER" id="PTHR30417">
    <property type="entry name" value="N-ACETYLMURAMOYL-L-ALANINE AMIDASE AMID"/>
    <property type="match status" value="1"/>
</dbReference>
<reference evidence="8 9" key="1">
    <citation type="journal article" date="2016" name="Front. Microbiol.">
        <title>Microevolution Analysis of Bacillus coahuilensis Unveils Differences in Phosphorus Acquisition Strategies and Their Regulation.</title>
        <authorList>
            <person name="Gomez-Lunar Z."/>
            <person name="Hernandez-Gonzalez I."/>
            <person name="Rodriguez-Torres M.D."/>
            <person name="Souza V."/>
            <person name="Olmedo-Alvarez G."/>
        </authorList>
    </citation>
    <scope>NUCLEOTIDE SEQUENCE [LARGE SCALE GENOMIC DNA]</scope>
    <source>
        <strain evidence="9">p1.1.43</strain>
    </source>
</reference>
<dbReference type="Pfam" id="PF01510">
    <property type="entry name" value="Amidase_2"/>
    <property type="match status" value="1"/>
</dbReference>
<dbReference type="InterPro" id="IPR051206">
    <property type="entry name" value="NAMLAA_amidase_2"/>
</dbReference>
<dbReference type="Gene3D" id="3.40.80.10">
    <property type="entry name" value="Peptidoglycan recognition protein-like"/>
    <property type="match status" value="1"/>
</dbReference>
<keyword evidence="3" id="KW-0378">Hydrolase</keyword>
<dbReference type="EMBL" id="LDYG01000052">
    <property type="protein sequence ID" value="KUP04265.1"/>
    <property type="molecule type" value="Genomic_DNA"/>
</dbReference>
<evidence type="ECO:0000256" key="5">
    <source>
        <dbReference type="ARBA" id="ARBA00030881"/>
    </source>
</evidence>
<evidence type="ECO:0000256" key="3">
    <source>
        <dbReference type="ARBA" id="ARBA00022801"/>
    </source>
</evidence>
<dbReference type="OrthoDB" id="9794294at2"/>
<comment type="caution">
    <text evidence="8">The sequence shown here is derived from an EMBL/GenBank/DDBJ whole genome shotgun (WGS) entry which is preliminary data.</text>
</comment>
<evidence type="ECO:0000313" key="9">
    <source>
        <dbReference type="Proteomes" id="UP000074108"/>
    </source>
</evidence>
<proteinExistence type="predicted"/>
<dbReference type="InterPro" id="IPR036680">
    <property type="entry name" value="SPOR-like_sf"/>
</dbReference>
<keyword evidence="4" id="KW-0961">Cell wall biogenesis/degradation</keyword>
<dbReference type="EC" id="3.5.1.28" evidence="2"/>
<gene>
    <name evidence="8" type="ORF">Q75_15840</name>
</gene>
<dbReference type="GO" id="GO:0008745">
    <property type="term" value="F:N-acetylmuramoyl-L-alanine amidase activity"/>
    <property type="evidence" value="ECO:0007669"/>
    <property type="project" value="UniProtKB-EC"/>
</dbReference>
<organism evidence="8 9">
    <name type="scientific">Bacillus coahuilensis p1.1.43</name>
    <dbReference type="NCBI Taxonomy" id="1150625"/>
    <lineage>
        <taxon>Bacteria</taxon>
        <taxon>Bacillati</taxon>
        <taxon>Bacillota</taxon>
        <taxon>Bacilli</taxon>
        <taxon>Bacillales</taxon>
        <taxon>Bacillaceae</taxon>
        <taxon>Bacillus</taxon>
    </lineage>
</organism>
<comment type="catalytic activity">
    <reaction evidence="1">
        <text>Hydrolyzes the link between N-acetylmuramoyl residues and L-amino acid residues in certain cell-wall glycopeptides.</text>
        <dbReference type="EC" id="3.5.1.28"/>
    </reaction>
</comment>
<evidence type="ECO:0000256" key="4">
    <source>
        <dbReference type="ARBA" id="ARBA00023316"/>
    </source>
</evidence>
<dbReference type="InterPro" id="IPR002502">
    <property type="entry name" value="Amidase_domain"/>
</dbReference>
<dbReference type="InterPro" id="IPR007730">
    <property type="entry name" value="SPOR-like_dom"/>
</dbReference>
<evidence type="ECO:0000256" key="2">
    <source>
        <dbReference type="ARBA" id="ARBA00011901"/>
    </source>
</evidence>
<dbReference type="SMART" id="SM00644">
    <property type="entry name" value="Ami_2"/>
    <property type="match status" value="1"/>
</dbReference>
<dbReference type="PANTHER" id="PTHR30417:SF1">
    <property type="entry name" value="N-ACETYLMURAMOYL-L-ALANINE AMIDASE AMID"/>
    <property type="match status" value="1"/>
</dbReference>
<sequence>MKLNTRFMTKNDCYKAGRKISPQGIMIHSTATPGVMAADWYSRWNKSYQAGETSRQVCVHAFVDDKEVWQYLPWNHRGWHSGGRANNTHIGIEICEPGGFSYGKGSAMVGYDTKKNESYFRQAWQNGVELCVSLCKTYGLTERDIICHSEGHKKGIASNHADVMHWFPKHGENMDTFRAAVRSALNETNPSSTLPEGINVGDVVVIKESADKYYPGGANIPNWVKQDTYHKVSQIVSNGKPVIKGGKPCVLLGKKVDKKSGKESAGIMSWINVGALTVITQSTKAEKRSNKYYRVQVGAFSEKENAEELLEKVKKAGFEGYIRQD</sequence>
<dbReference type="PATRIC" id="fig|1150625.3.peg.3313"/>
<evidence type="ECO:0000259" key="7">
    <source>
        <dbReference type="PROSITE" id="PS51724"/>
    </source>
</evidence>
<dbReference type="CDD" id="cd06583">
    <property type="entry name" value="PGRP"/>
    <property type="match status" value="1"/>
</dbReference>
<protein>
    <recommendedName>
        <fullName evidence="2">N-acetylmuramoyl-L-alanine amidase</fullName>
        <ecNumber evidence="2">3.5.1.28</ecNumber>
    </recommendedName>
    <alternativeName>
        <fullName evidence="6">Autolysin</fullName>
    </alternativeName>
    <alternativeName>
        <fullName evidence="5">Cell wall hydrolase</fullName>
    </alternativeName>
</protein>
<evidence type="ECO:0000256" key="6">
    <source>
        <dbReference type="ARBA" id="ARBA00032390"/>
    </source>
</evidence>
<dbReference type="Pfam" id="PF05036">
    <property type="entry name" value="SPOR"/>
    <property type="match status" value="1"/>
</dbReference>
<evidence type="ECO:0000313" key="8">
    <source>
        <dbReference type="EMBL" id="KUP04265.1"/>
    </source>
</evidence>
<dbReference type="SUPFAM" id="SSF110997">
    <property type="entry name" value="Sporulation related repeat"/>
    <property type="match status" value="1"/>
</dbReference>
<dbReference type="STRING" id="1150625.Q75_15840"/>